<feature type="compositionally biased region" description="Basic and acidic residues" evidence="1">
    <location>
        <begin position="84"/>
        <end position="93"/>
    </location>
</feature>
<dbReference type="EMBL" id="JARBHB010000015">
    <property type="protein sequence ID" value="KAJ8867372.1"/>
    <property type="molecule type" value="Genomic_DNA"/>
</dbReference>
<name>A0ABQ9G7E5_9NEOP</name>
<dbReference type="Proteomes" id="UP001159363">
    <property type="component" value="Chromosome 14"/>
</dbReference>
<evidence type="ECO:0000313" key="2">
    <source>
        <dbReference type="EMBL" id="KAJ8867372.1"/>
    </source>
</evidence>
<reference evidence="2 3" key="1">
    <citation type="submission" date="2023-02" db="EMBL/GenBank/DDBJ databases">
        <title>LHISI_Scaffold_Assembly.</title>
        <authorList>
            <person name="Stuart O.P."/>
            <person name="Cleave R."/>
            <person name="Magrath M.J.L."/>
            <person name="Mikheyev A.S."/>
        </authorList>
    </citation>
    <scope>NUCLEOTIDE SEQUENCE [LARGE SCALE GENOMIC DNA]</scope>
    <source>
        <strain evidence="2">Daus_M_001</strain>
        <tissue evidence="2">Leg muscle</tissue>
    </source>
</reference>
<comment type="caution">
    <text evidence="2">The sequence shown here is derived from an EMBL/GenBank/DDBJ whole genome shotgun (WGS) entry which is preliminary data.</text>
</comment>
<gene>
    <name evidence="2" type="ORF">PR048_031173</name>
</gene>
<evidence type="ECO:0000313" key="3">
    <source>
        <dbReference type="Proteomes" id="UP001159363"/>
    </source>
</evidence>
<accession>A0ABQ9G7E5</accession>
<organism evidence="2 3">
    <name type="scientific">Dryococelus australis</name>
    <dbReference type="NCBI Taxonomy" id="614101"/>
    <lineage>
        <taxon>Eukaryota</taxon>
        <taxon>Metazoa</taxon>
        <taxon>Ecdysozoa</taxon>
        <taxon>Arthropoda</taxon>
        <taxon>Hexapoda</taxon>
        <taxon>Insecta</taxon>
        <taxon>Pterygota</taxon>
        <taxon>Neoptera</taxon>
        <taxon>Polyneoptera</taxon>
        <taxon>Phasmatodea</taxon>
        <taxon>Verophasmatodea</taxon>
        <taxon>Anareolatae</taxon>
        <taxon>Phasmatidae</taxon>
        <taxon>Eurycanthinae</taxon>
        <taxon>Dryococelus</taxon>
    </lineage>
</organism>
<protein>
    <submittedName>
        <fullName evidence="2">Uncharacterized protein</fullName>
    </submittedName>
</protein>
<feature type="region of interest" description="Disordered" evidence="1">
    <location>
        <begin position="67"/>
        <end position="111"/>
    </location>
</feature>
<keyword evidence="3" id="KW-1185">Reference proteome</keyword>
<sequence length="353" mass="39244">MPMSTAHWLSSGTVEGEDWVSFLRRCQTPCGPMTSQRRSPIRVWLLNYQPKTQPVVNLPQQTVANQTQGPFPEHHAANQRMGGRKREIPEKTRRSTTLSRTIPTCENPVTRPGIEPGSPWWDASRLTAHPPWPPLYQALTGERHSEIFLSNDAILLARATGFCAAMILSTATALGADFAVRNSKTQKDFSTRAAAIAQQHSGIPTERHSGVTQLVHTMFDTPWRTLAQSSPSTVTPDNQCAVDIGIFVHKNLESSPQVSLYLYTCGYCHGEFKTLHPHPLLKTNSWCLYSCFCITLTLTGATVVKRLACSPTTNAIRMPDDAPGPRVFSGLSRFPRPFIPVLLHTHLDHPHRL</sequence>
<feature type="compositionally biased region" description="Polar residues" evidence="1">
    <location>
        <begin position="95"/>
        <end position="104"/>
    </location>
</feature>
<proteinExistence type="predicted"/>
<evidence type="ECO:0000256" key="1">
    <source>
        <dbReference type="SAM" id="MobiDB-lite"/>
    </source>
</evidence>